<proteinExistence type="predicted"/>
<feature type="transmembrane region" description="Helical" evidence="1">
    <location>
        <begin position="368"/>
        <end position="387"/>
    </location>
</feature>
<feature type="transmembrane region" description="Helical" evidence="1">
    <location>
        <begin position="248"/>
        <end position="269"/>
    </location>
</feature>
<feature type="transmembrane region" description="Helical" evidence="1">
    <location>
        <begin position="393"/>
        <end position="416"/>
    </location>
</feature>
<feature type="transmembrane region" description="Helical" evidence="1">
    <location>
        <begin position="188"/>
        <end position="208"/>
    </location>
</feature>
<sequence length="428" mass="46596">MKIISLNTEQAPPISVPMRFFTVAPLFLLMAALMLVTGAGNPFDDMRSPALLAATHCITLGFMAMIMMGAMQQILPVVIGSPMPASRLTVWLTFLPLLSGALLLPAGFMLGKPALLNLAWPLLGLAFIAFISASLASLARSPAHNATKTAILLSILALSGAIVLGMLLAQGHASGSLLPYDKLATAHISLALGGWVMLLIVGVSYQVVPMFQLTPNYPKWLVKGLTPAIFIVLLLSMLSRLFEPGSHWLTITTQGLFWFLASSFALITLRLQSNRRRRVADATLSFFRLGMMALLCAGLFALATLVFPAIDSLGTVSALLFLLGFAMSLMHGMLYKIVPFLVWFHLFRGGVNSGVPNMKEIIPETWKWRHFWLHCSTLLAALLAPWWNAATWLVALGLLLQGMLLEYTLLIAISVYRRTLERIGGVSP</sequence>
<dbReference type="AlphaFoldDB" id="A0A139BV84"/>
<feature type="transmembrane region" description="Helical" evidence="1">
    <location>
        <begin position="150"/>
        <end position="168"/>
    </location>
</feature>
<gene>
    <name evidence="2" type="ORF">AWT59_1110</name>
</gene>
<comment type="caution">
    <text evidence="2">The sequence shown here is derived from an EMBL/GenBank/DDBJ whole genome shotgun (WGS) entry which is preliminary data.</text>
</comment>
<dbReference type="InterPro" id="IPR036927">
    <property type="entry name" value="Cyt_c_oxase-like_su1_sf"/>
</dbReference>
<dbReference type="EMBL" id="LSLI01000019">
    <property type="protein sequence ID" value="KXS32788.1"/>
    <property type="molecule type" value="Genomic_DNA"/>
</dbReference>
<keyword evidence="1" id="KW-1133">Transmembrane helix</keyword>
<accession>A0A139BV84</accession>
<dbReference type="Proteomes" id="UP000070578">
    <property type="component" value="Unassembled WGS sequence"/>
</dbReference>
<name>A0A139BV84_9PROT</name>
<keyword evidence="1" id="KW-0472">Membrane</keyword>
<feature type="transmembrane region" description="Helical" evidence="1">
    <location>
        <begin position="316"/>
        <end position="347"/>
    </location>
</feature>
<dbReference type="SUPFAM" id="SSF81442">
    <property type="entry name" value="Cytochrome c oxidase subunit I-like"/>
    <property type="match status" value="1"/>
</dbReference>
<feature type="transmembrane region" description="Helical" evidence="1">
    <location>
        <begin position="118"/>
        <end position="138"/>
    </location>
</feature>
<keyword evidence="1" id="KW-0812">Transmembrane</keyword>
<feature type="transmembrane region" description="Helical" evidence="1">
    <location>
        <begin position="88"/>
        <end position="106"/>
    </location>
</feature>
<evidence type="ECO:0000313" key="3">
    <source>
        <dbReference type="Proteomes" id="UP000070578"/>
    </source>
</evidence>
<protein>
    <recommendedName>
        <fullName evidence="4">Transmembrane protein</fullName>
    </recommendedName>
</protein>
<organism evidence="2 3">
    <name type="scientific">Candidatus Gallionella acididurans</name>
    <dbReference type="NCBI Taxonomy" id="1796491"/>
    <lineage>
        <taxon>Bacteria</taxon>
        <taxon>Pseudomonadati</taxon>
        <taxon>Pseudomonadota</taxon>
        <taxon>Betaproteobacteria</taxon>
        <taxon>Nitrosomonadales</taxon>
        <taxon>Gallionellaceae</taxon>
        <taxon>Gallionella</taxon>
    </lineage>
</organism>
<evidence type="ECO:0008006" key="4">
    <source>
        <dbReference type="Google" id="ProtNLM"/>
    </source>
</evidence>
<reference evidence="2 3" key="2">
    <citation type="submission" date="2016-03" db="EMBL/GenBank/DDBJ databases">
        <title>New uncultured bacterium of the family Gallionellaceae from acid mine drainage: description and reconstruction of genome based on metagenomic analysis of microbial community.</title>
        <authorList>
            <person name="Kadnikov V."/>
            <person name="Ivasenko D."/>
            <person name="Beletsky A."/>
            <person name="Mardanov A."/>
            <person name="Danilova E."/>
            <person name="Pimenov N."/>
            <person name="Karnachuk O."/>
            <person name="Ravin N."/>
        </authorList>
    </citation>
    <scope>NUCLEOTIDE SEQUENCE [LARGE SCALE GENOMIC DNA]</scope>
    <source>
        <strain evidence="2">ShG14-8</strain>
    </source>
</reference>
<evidence type="ECO:0000313" key="2">
    <source>
        <dbReference type="EMBL" id="KXS32788.1"/>
    </source>
</evidence>
<feature type="transmembrane region" description="Helical" evidence="1">
    <location>
        <begin position="220"/>
        <end position="242"/>
    </location>
</feature>
<dbReference type="PATRIC" id="fig|1796491.3.peg.1211"/>
<evidence type="ECO:0000256" key="1">
    <source>
        <dbReference type="SAM" id="Phobius"/>
    </source>
</evidence>
<feature type="transmembrane region" description="Helical" evidence="1">
    <location>
        <begin position="289"/>
        <end position="310"/>
    </location>
</feature>
<reference evidence="2 3" key="1">
    <citation type="submission" date="2016-02" db="EMBL/GenBank/DDBJ databases">
        <authorList>
            <person name="Wen L."/>
            <person name="He K."/>
            <person name="Yang H."/>
        </authorList>
    </citation>
    <scope>NUCLEOTIDE SEQUENCE [LARGE SCALE GENOMIC DNA]</scope>
    <source>
        <strain evidence="2">ShG14-8</strain>
    </source>
</reference>
<feature type="transmembrane region" description="Helical" evidence="1">
    <location>
        <begin position="20"/>
        <end position="38"/>
    </location>
</feature>